<dbReference type="Proteomes" id="UP000187429">
    <property type="component" value="Unassembled WGS sequence"/>
</dbReference>
<keyword evidence="2" id="KW-1185">Reference proteome</keyword>
<gene>
    <name evidence="1" type="ORF">AYI69_g10483</name>
</gene>
<comment type="caution">
    <text evidence="1">The sequence shown here is derived from an EMBL/GenBank/DDBJ whole genome shotgun (WGS) entry which is preliminary data.</text>
</comment>
<proteinExistence type="predicted"/>
<name>A0A1R1X5D1_9FUNG</name>
<sequence>MLDMWSRYPTTHQEADTK</sequence>
<feature type="non-terminal residue" evidence="1">
    <location>
        <position position="18"/>
    </location>
</feature>
<dbReference type="AlphaFoldDB" id="A0A1R1X5D1"/>
<reference evidence="2" key="1">
    <citation type="submission" date="2017-01" db="EMBL/GenBank/DDBJ databases">
        <authorList>
            <person name="Wang Y."/>
            <person name="White M."/>
            <person name="Kvist S."/>
            <person name="Moncalvo J.-M."/>
        </authorList>
    </citation>
    <scope>NUCLEOTIDE SEQUENCE [LARGE SCALE GENOMIC DNA]</scope>
    <source>
        <strain evidence="2">ID-206-W2</strain>
    </source>
</reference>
<organism evidence="1 2">
    <name type="scientific">Smittium culicis</name>
    <dbReference type="NCBI Taxonomy" id="133412"/>
    <lineage>
        <taxon>Eukaryota</taxon>
        <taxon>Fungi</taxon>
        <taxon>Fungi incertae sedis</taxon>
        <taxon>Zoopagomycota</taxon>
        <taxon>Kickxellomycotina</taxon>
        <taxon>Harpellomycetes</taxon>
        <taxon>Harpellales</taxon>
        <taxon>Legeriomycetaceae</taxon>
        <taxon>Smittium</taxon>
    </lineage>
</organism>
<evidence type="ECO:0000313" key="2">
    <source>
        <dbReference type="Proteomes" id="UP000187429"/>
    </source>
</evidence>
<accession>A0A1R1X5D1</accession>
<evidence type="ECO:0000313" key="1">
    <source>
        <dbReference type="EMBL" id="OMJ09845.1"/>
    </source>
</evidence>
<protein>
    <submittedName>
        <fullName evidence="1">Uncharacterized protein</fullName>
    </submittedName>
</protein>
<dbReference type="EMBL" id="LSSM01006893">
    <property type="protein sequence ID" value="OMJ09845.1"/>
    <property type="molecule type" value="Genomic_DNA"/>
</dbReference>